<gene>
    <name evidence="2" type="ORF">VP01_596g2</name>
</gene>
<proteinExistence type="predicted"/>
<dbReference type="AlphaFoldDB" id="A0A0L6UID1"/>
<feature type="transmembrane region" description="Helical" evidence="1">
    <location>
        <begin position="86"/>
        <end position="106"/>
    </location>
</feature>
<reference evidence="2 3" key="1">
    <citation type="submission" date="2015-08" db="EMBL/GenBank/DDBJ databases">
        <title>Next Generation Sequencing and Analysis of the Genome of Puccinia sorghi L Schw, the Causal Agent of Maize Common Rust.</title>
        <authorList>
            <person name="Rochi L."/>
            <person name="Burguener G."/>
            <person name="Darino M."/>
            <person name="Turjanski A."/>
            <person name="Kreff E."/>
            <person name="Dieguez M.J."/>
            <person name="Sacco F."/>
        </authorList>
    </citation>
    <scope>NUCLEOTIDE SEQUENCE [LARGE SCALE GENOMIC DNA]</scope>
    <source>
        <strain evidence="2 3">RO10H11247</strain>
    </source>
</reference>
<keyword evidence="1" id="KW-0472">Membrane</keyword>
<evidence type="ECO:0000256" key="1">
    <source>
        <dbReference type="SAM" id="Phobius"/>
    </source>
</evidence>
<dbReference type="Proteomes" id="UP000037035">
    <property type="component" value="Unassembled WGS sequence"/>
</dbReference>
<feature type="transmembrane region" description="Helical" evidence="1">
    <location>
        <begin position="341"/>
        <end position="362"/>
    </location>
</feature>
<name>A0A0L6UID1_9BASI</name>
<comment type="caution">
    <text evidence="2">The sequence shown here is derived from an EMBL/GenBank/DDBJ whole genome shotgun (WGS) entry which is preliminary data.</text>
</comment>
<accession>A0A0L6UID1</accession>
<sequence length="490" mass="56504">MRSHPCAWVRDLEFRGSGSSFKEEKERIGFQRIFGPTTTDSPKPRLYFFSDFPLQGLIHLKMFGWLPKFYWWEELCGLLMLNGVSWMIVFTSFSMNHLIFLMILYSSLQFKYNFKKNDLIYSYWKDDNSLSLEIHQVDYQCPRSYQKFILESYVKALAFKCHGNSRCAGFRNKISQKSLHTTTFSPHIVLLTDPKCFIQSSPCCYARFFMTSSLSQSQLIILPLIKNNKFISFPVMVCDILFILKSFLPCLSPKEELVDCPCPMGRSTPTFLVLRPSESGLKAYISNISGAQSTVHVNSWYFEERFGKIQASHLHSTLKPLLVVVINWEQPIPKYFQPGTVLFFVPLCWNSTLVFSFFFLLIPFSFRKLFNSSTLSQFCLSTSDFTLLTQLLNTNSTSKTQLHRLCSINPTHLSVSFPIGEKKTEINSTSIKLLKCPSLPVNLQDYLINFSIEFHQIPLQKPAFCLNTLRSLHSLCSDIENPTLSLCHQP</sequence>
<dbReference type="VEuPathDB" id="FungiDB:VP01_596g2"/>
<keyword evidence="1" id="KW-1133">Transmembrane helix</keyword>
<evidence type="ECO:0000313" key="3">
    <source>
        <dbReference type="Proteomes" id="UP000037035"/>
    </source>
</evidence>
<evidence type="ECO:0000313" key="2">
    <source>
        <dbReference type="EMBL" id="KNZ48017.1"/>
    </source>
</evidence>
<organism evidence="2 3">
    <name type="scientific">Puccinia sorghi</name>
    <dbReference type="NCBI Taxonomy" id="27349"/>
    <lineage>
        <taxon>Eukaryota</taxon>
        <taxon>Fungi</taxon>
        <taxon>Dikarya</taxon>
        <taxon>Basidiomycota</taxon>
        <taxon>Pucciniomycotina</taxon>
        <taxon>Pucciniomycetes</taxon>
        <taxon>Pucciniales</taxon>
        <taxon>Pucciniaceae</taxon>
        <taxon>Puccinia</taxon>
    </lineage>
</organism>
<keyword evidence="1" id="KW-0812">Transmembrane</keyword>
<protein>
    <submittedName>
        <fullName evidence="2">Uncharacterized protein</fullName>
    </submittedName>
</protein>
<keyword evidence="3" id="KW-1185">Reference proteome</keyword>
<dbReference type="EMBL" id="LAVV01011240">
    <property type="protein sequence ID" value="KNZ48017.1"/>
    <property type="molecule type" value="Genomic_DNA"/>
</dbReference>